<name>A0A4Z2HIX9_9TELE</name>
<organism evidence="2 3">
    <name type="scientific">Liparis tanakae</name>
    <name type="common">Tanaka's snailfish</name>
    <dbReference type="NCBI Taxonomy" id="230148"/>
    <lineage>
        <taxon>Eukaryota</taxon>
        <taxon>Metazoa</taxon>
        <taxon>Chordata</taxon>
        <taxon>Craniata</taxon>
        <taxon>Vertebrata</taxon>
        <taxon>Euteleostomi</taxon>
        <taxon>Actinopterygii</taxon>
        <taxon>Neopterygii</taxon>
        <taxon>Teleostei</taxon>
        <taxon>Neoteleostei</taxon>
        <taxon>Acanthomorphata</taxon>
        <taxon>Eupercaria</taxon>
        <taxon>Perciformes</taxon>
        <taxon>Cottioidei</taxon>
        <taxon>Cottales</taxon>
        <taxon>Liparidae</taxon>
        <taxon>Liparis</taxon>
    </lineage>
</organism>
<comment type="caution">
    <text evidence="2">The sequence shown here is derived from an EMBL/GenBank/DDBJ whole genome shotgun (WGS) entry which is preliminary data.</text>
</comment>
<proteinExistence type="predicted"/>
<feature type="region of interest" description="Disordered" evidence="1">
    <location>
        <begin position="79"/>
        <end position="98"/>
    </location>
</feature>
<sequence length="269" mass="29721">MRRGRLRWPYRFPSRAFGAQTQGKNFLHDNQLSPLTGCRTCLSLAAEFRLISPECFCGGPWEPGPPRGRRPQLQLNANDAEDRGEDDDNEDNEDNNATKLPQHLRGVLGAAGSQDVLPVVQSHLEDQSGERDSQSVKIYFELTFGFMIPSFLKRAKNMSMENTSLHSVGKAGLDEFFEQLLWDGFAGLVVLGHPLKGLPLPDPVLQHLRRSLHKVPLHVKGHSCSTSAQSWCMTCPNSWKYVSTSSCCRSDGASAVGLLKLATMAATDI</sequence>
<dbReference type="EMBL" id="SRLO01000230">
    <property type="protein sequence ID" value="TNN65766.1"/>
    <property type="molecule type" value="Genomic_DNA"/>
</dbReference>
<evidence type="ECO:0000313" key="3">
    <source>
        <dbReference type="Proteomes" id="UP000314294"/>
    </source>
</evidence>
<gene>
    <name evidence="2" type="ORF">EYF80_024059</name>
</gene>
<evidence type="ECO:0000256" key="1">
    <source>
        <dbReference type="SAM" id="MobiDB-lite"/>
    </source>
</evidence>
<dbReference type="AlphaFoldDB" id="A0A4Z2HIX9"/>
<dbReference type="OrthoDB" id="10589923at2759"/>
<evidence type="ECO:0000313" key="2">
    <source>
        <dbReference type="EMBL" id="TNN65766.1"/>
    </source>
</evidence>
<protein>
    <submittedName>
        <fullName evidence="2">Uncharacterized protein</fullName>
    </submittedName>
</protein>
<accession>A0A4Z2HIX9</accession>
<reference evidence="2 3" key="1">
    <citation type="submission" date="2019-03" db="EMBL/GenBank/DDBJ databases">
        <title>First draft genome of Liparis tanakae, snailfish: a comprehensive survey of snailfish specific genes.</title>
        <authorList>
            <person name="Kim W."/>
            <person name="Song I."/>
            <person name="Jeong J.-H."/>
            <person name="Kim D."/>
            <person name="Kim S."/>
            <person name="Ryu S."/>
            <person name="Song J.Y."/>
            <person name="Lee S.K."/>
        </authorList>
    </citation>
    <scope>NUCLEOTIDE SEQUENCE [LARGE SCALE GENOMIC DNA]</scope>
    <source>
        <tissue evidence="2">Muscle</tissue>
    </source>
</reference>
<feature type="compositionally biased region" description="Acidic residues" evidence="1">
    <location>
        <begin position="82"/>
        <end position="94"/>
    </location>
</feature>
<dbReference type="Proteomes" id="UP000314294">
    <property type="component" value="Unassembled WGS sequence"/>
</dbReference>
<keyword evidence="3" id="KW-1185">Reference proteome</keyword>